<dbReference type="EMBL" id="BKCJ010269005">
    <property type="protein sequence ID" value="GEZ35523.1"/>
    <property type="molecule type" value="Genomic_DNA"/>
</dbReference>
<protein>
    <submittedName>
        <fullName evidence="1">Reverse transcriptase domain-containing protein</fullName>
    </submittedName>
</protein>
<keyword evidence="1" id="KW-0548">Nucleotidyltransferase</keyword>
<comment type="caution">
    <text evidence="1">The sequence shown here is derived from an EMBL/GenBank/DDBJ whole genome shotgun (WGS) entry which is preliminary data.</text>
</comment>
<organism evidence="1">
    <name type="scientific">Tanacetum cinerariifolium</name>
    <name type="common">Dalmatian daisy</name>
    <name type="synonym">Chrysanthemum cinerariifolium</name>
    <dbReference type="NCBI Taxonomy" id="118510"/>
    <lineage>
        <taxon>Eukaryota</taxon>
        <taxon>Viridiplantae</taxon>
        <taxon>Streptophyta</taxon>
        <taxon>Embryophyta</taxon>
        <taxon>Tracheophyta</taxon>
        <taxon>Spermatophyta</taxon>
        <taxon>Magnoliopsida</taxon>
        <taxon>eudicotyledons</taxon>
        <taxon>Gunneridae</taxon>
        <taxon>Pentapetalae</taxon>
        <taxon>asterids</taxon>
        <taxon>campanulids</taxon>
        <taxon>Asterales</taxon>
        <taxon>Asteraceae</taxon>
        <taxon>Asteroideae</taxon>
        <taxon>Anthemideae</taxon>
        <taxon>Anthemidinae</taxon>
        <taxon>Tanacetum</taxon>
    </lineage>
</organism>
<proteinExistence type="predicted"/>
<dbReference type="GO" id="GO:0003964">
    <property type="term" value="F:RNA-directed DNA polymerase activity"/>
    <property type="evidence" value="ECO:0007669"/>
    <property type="project" value="UniProtKB-KW"/>
</dbReference>
<feature type="non-terminal residue" evidence="1">
    <location>
        <position position="1"/>
    </location>
</feature>
<dbReference type="AlphaFoldDB" id="A0A699IDD4"/>
<keyword evidence="1" id="KW-0808">Transferase</keyword>
<name>A0A699IDD4_TANCI</name>
<keyword evidence="1" id="KW-0695">RNA-directed DNA polymerase</keyword>
<gene>
    <name evidence="1" type="ORF">Tci_507496</name>
</gene>
<reference evidence="1" key="1">
    <citation type="journal article" date="2019" name="Sci. Rep.">
        <title>Draft genome of Tanacetum cinerariifolium, the natural source of mosquito coil.</title>
        <authorList>
            <person name="Yamashiro T."/>
            <person name="Shiraishi A."/>
            <person name="Satake H."/>
            <person name="Nakayama K."/>
        </authorList>
    </citation>
    <scope>NUCLEOTIDE SEQUENCE</scope>
</reference>
<sequence length="67" mass="7785">IEDLSGKLKTHWTGPFTITQVFPYGTVELSQTDMPNFKMNGHRHKHYFGEDIPLMVVSDFQTFPKDQ</sequence>
<accession>A0A699IDD4</accession>
<evidence type="ECO:0000313" key="1">
    <source>
        <dbReference type="EMBL" id="GEZ35523.1"/>
    </source>
</evidence>